<name>A0A483CU70_9EURY</name>
<feature type="active site" description="Proton acceptor" evidence="5">
    <location>
        <position position="28"/>
    </location>
</feature>
<dbReference type="PANTHER" id="PTHR36984">
    <property type="entry name" value="CRISPR-ASSOCIATED ENDORIBONUCLEASE CAS6 1"/>
    <property type="match status" value="1"/>
</dbReference>
<dbReference type="Gene3D" id="3.30.70.1900">
    <property type="match status" value="1"/>
</dbReference>
<evidence type="ECO:0000256" key="3">
    <source>
        <dbReference type="ARBA" id="ARBA00023118"/>
    </source>
</evidence>
<keyword evidence="3" id="KW-0051">Antiviral defense</keyword>
<dbReference type="InterPro" id="IPR049435">
    <property type="entry name" value="Cas_Cas6_C"/>
</dbReference>
<dbReference type="Proteomes" id="UP000292580">
    <property type="component" value="Unassembled WGS sequence"/>
</dbReference>
<keyword evidence="2" id="KW-0694">RNA-binding</keyword>
<evidence type="ECO:0000256" key="2">
    <source>
        <dbReference type="ARBA" id="ARBA00022884"/>
    </source>
</evidence>
<evidence type="ECO:0000256" key="4">
    <source>
        <dbReference type="PIRSR" id="PIRSR005054-1"/>
    </source>
</evidence>
<dbReference type="Pfam" id="PF01881">
    <property type="entry name" value="Cas_Cas6_C"/>
    <property type="match status" value="1"/>
</dbReference>
<dbReference type="GO" id="GO:0003723">
    <property type="term" value="F:RNA binding"/>
    <property type="evidence" value="ECO:0007669"/>
    <property type="project" value="UniProtKB-KW"/>
</dbReference>
<dbReference type="GO" id="GO:0016788">
    <property type="term" value="F:hydrolase activity, acting on ester bonds"/>
    <property type="evidence" value="ECO:0007669"/>
    <property type="project" value="InterPro"/>
</dbReference>
<dbReference type="OrthoDB" id="43942at2157"/>
<gene>
    <name evidence="7" type="primary">cas6</name>
    <name evidence="7" type="ORF">CUJ86_06920</name>
</gene>
<keyword evidence="8" id="KW-1185">Reference proteome</keyword>
<dbReference type="RefSeq" id="WP_130646819.1">
    <property type="nucleotide sequence ID" value="NZ_PGCL01000002.1"/>
</dbReference>
<dbReference type="InterPro" id="IPR010156">
    <property type="entry name" value="CRISPR-assoc_prot_Cas6"/>
</dbReference>
<dbReference type="PIRSF" id="PIRSF005054">
    <property type="entry name" value="PF1131"/>
    <property type="match status" value="1"/>
</dbReference>
<feature type="active site" description="Proton donor" evidence="5">
    <location>
        <position position="41"/>
    </location>
</feature>
<dbReference type="InterPro" id="IPR045747">
    <property type="entry name" value="CRISPR-assoc_prot_Cas6_N_sf"/>
</dbReference>
<organism evidence="7 8">
    <name type="scientific">Methanofollis fontis</name>
    <dbReference type="NCBI Taxonomy" id="2052832"/>
    <lineage>
        <taxon>Archaea</taxon>
        <taxon>Methanobacteriati</taxon>
        <taxon>Methanobacteriota</taxon>
        <taxon>Stenosarchaea group</taxon>
        <taxon>Methanomicrobia</taxon>
        <taxon>Methanomicrobiales</taxon>
        <taxon>Methanomicrobiaceae</taxon>
        <taxon>Methanofollis</taxon>
    </lineage>
</organism>
<dbReference type="EMBL" id="PGCL01000002">
    <property type="protein sequence ID" value="TAJ45003.1"/>
    <property type="molecule type" value="Genomic_DNA"/>
</dbReference>
<comment type="caution">
    <text evidence="7">The sequence shown here is derived from an EMBL/GenBank/DDBJ whole genome shotgun (WGS) entry which is preliminary data.</text>
</comment>
<dbReference type="Gene3D" id="3.30.70.1890">
    <property type="match status" value="1"/>
</dbReference>
<comment type="similarity">
    <text evidence="1">Belongs to the CRISPR-associated protein Cas6/Cse3/CasE family.</text>
</comment>
<feature type="site" description="Transition state stabilizer" evidence="4">
    <location>
        <position position="53"/>
    </location>
</feature>
<feature type="domain" description="CRISPR associated protein Cas6 C-terminal" evidence="6">
    <location>
        <begin position="119"/>
        <end position="242"/>
    </location>
</feature>
<dbReference type="Pfam" id="PF21350">
    <property type="entry name" value="Cas6_I-A"/>
    <property type="match status" value="1"/>
</dbReference>
<evidence type="ECO:0000259" key="6">
    <source>
        <dbReference type="Pfam" id="PF01881"/>
    </source>
</evidence>
<accession>A0A483CU70</accession>
<protein>
    <submittedName>
        <fullName evidence="7">CRISPR-associated endoribonuclease Cas6</fullName>
    </submittedName>
</protein>
<reference evidence="7 8" key="1">
    <citation type="submission" date="2017-11" db="EMBL/GenBank/DDBJ databases">
        <title>Isolation and Characterization of Methanofollis Species from Methane Seep Offshore SW Taiwan.</title>
        <authorList>
            <person name="Teng N.-H."/>
            <person name="Lai M.-C."/>
            <person name="Chen S.-C."/>
        </authorList>
    </citation>
    <scope>NUCLEOTIDE SEQUENCE [LARGE SCALE GENOMIC DNA]</scope>
    <source>
        <strain evidence="7 8">FWC-SCC2</strain>
    </source>
</reference>
<dbReference type="CDD" id="cd21140">
    <property type="entry name" value="Cas6_I-like"/>
    <property type="match status" value="1"/>
</dbReference>
<dbReference type="PANTHER" id="PTHR36984:SF1">
    <property type="entry name" value="CRISPR-ASSOCIATED ENDORIBONUCLEASE CAS6 1"/>
    <property type="match status" value="1"/>
</dbReference>
<dbReference type="AlphaFoldDB" id="A0A483CU70"/>
<evidence type="ECO:0000313" key="8">
    <source>
        <dbReference type="Proteomes" id="UP000292580"/>
    </source>
</evidence>
<evidence type="ECO:0000313" key="7">
    <source>
        <dbReference type="EMBL" id="TAJ45003.1"/>
    </source>
</evidence>
<evidence type="ECO:0000256" key="5">
    <source>
        <dbReference type="PIRSR" id="PIRSR005054-50"/>
    </source>
</evidence>
<sequence length="269" mass="30947">MRIILTLSTDRPLILPTHYNYGIQSLIYGAINDPALQSLVHDTGFIYEKRSFKMFTFSRLIGPVVHIGNRFQFTSPVTLHLSSPFDNLIQEIAKYIFERGMVTLHGNELMVTDFQVEQPPAFGTDHTVRMLSPMVMYTTLENERRKFRYYLNPWQDEFAELIHNNLRKKFVSFYKREPVSSDFALKPLTEMRPELQKVILYKGGVIKGWIGRYHVHGDPEMLRFAYDAGFGGKNSQGFGCFAVDDNPRPIDQVVGLTNAPETGDDRESL</sequence>
<dbReference type="NCBIfam" id="TIGR01877">
    <property type="entry name" value="cas_cas6"/>
    <property type="match status" value="1"/>
</dbReference>
<evidence type="ECO:0000256" key="1">
    <source>
        <dbReference type="ARBA" id="ARBA00005937"/>
    </source>
</evidence>
<dbReference type="GO" id="GO:0051607">
    <property type="term" value="P:defense response to virus"/>
    <property type="evidence" value="ECO:0007669"/>
    <property type="project" value="UniProtKB-KW"/>
</dbReference>
<proteinExistence type="inferred from homology"/>